<dbReference type="EMBL" id="ML977333">
    <property type="protein sequence ID" value="KAF2111748.1"/>
    <property type="molecule type" value="Genomic_DNA"/>
</dbReference>
<proteinExistence type="predicted"/>
<accession>A0A6A5Z037</accession>
<evidence type="ECO:0008006" key="4">
    <source>
        <dbReference type="Google" id="ProtNLM"/>
    </source>
</evidence>
<feature type="transmembrane region" description="Helical" evidence="1">
    <location>
        <begin position="88"/>
        <end position="110"/>
    </location>
</feature>
<evidence type="ECO:0000256" key="1">
    <source>
        <dbReference type="SAM" id="Phobius"/>
    </source>
</evidence>
<reference evidence="2" key="1">
    <citation type="journal article" date="2020" name="Stud. Mycol.">
        <title>101 Dothideomycetes genomes: a test case for predicting lifestyles and emergence of pathogens.</title>
        <authorList>
            <person name="Haridas S."/>
            <person name="Albert R."/>
            <person name="Binder M."/>
            <person name="Bloem J."/>
            <person name="Labutti K."/>
            <person name="Salamov A."/>
            <person name="Andreopoulos B."/>
            <person name="Baker S."/>
            <person name="Barry K."/>
            <person name="Bills G."/>
            <person name="Bluhm B."/>
            <person name="Cannon C."/>
            <person name="Castanera R."/>
            <person name="Culley D."/>
            <person name="Daum C."/>
            <person name="Ezra D."/>
            <person name="Gonzalez J."/>
            <person name="Henrissat B."/>
            <person name="Kuo A."/>
            <person name="Liang C."/>
            <person name="Lipzen A."/>
            <person name="Lutzoni F."/>
            <person name="Magnuson J."/>
            <person name="Mondo S."/>
            <person name="Nolan M."/>
            <person name="Ohm R."/>
            <person name="Pangilinan J."/>
            <person name="Park H.-J."/>
            <person name="Ramirez L."/>
            <person name="Alfaro M."/>
            <person name="Sun H."/>
            <person name="Tritt A."/>
            <person name="Yoshinaga Y."/>
            <person name="Zwiers L.-H."/>
            <person name="Turgeon B."/>
            <person name="Goodwin S."/>
            <person name="Spatafora J."/>
            <person name="Crous P."/>
            <person name="Grigoriev I."/>
        </authorList>
    </citation>
    <scope>NUCLEOTIDE SEQUENCE</scope>
    <source>
        <strain evidence="2">CBS 627.86</strain>
    </source>
</reference>
<dbReference type="Proteomes" id="UP000799770">
    <property type="component" value="Unassembled WGS sequence"/>
</dbReference>
<protein>
    <recommendedName>
        <fullName evidence="4">Ca2+ regulator and membrane fusion protein Fig1-domain-containing protein</fullName>
    </recommendedName>
</protein>
<feature type="transmembrane region" description="Helical" evidence="1">
    <location>
        <begin position="207"/>
        <end position="224"/>
    </location>
</feature>
<organism evidence="2 3">
    <name type="scientific">Lophiotrema nucula</name>
    <dbReference type="NCBI Taxonomy" id="690887"/>
    <lineage>
        <taxon>Eukaryota</taxon>
        <taxon>Fungi</taxon>
        <taxon>Dikarya</taxon>
        <taxon>Ascomycota</taxon>
        <taxon>Pezizomycotina</taxon>
        <taxon>Dothideomycetes</taxon>
        <taxon>Pleosporomycetidae</taxon>
        <taxon>Pleosporales</taxon>
        <taxon>Lophiotremataceae</taxon>
        <taxon>Lophiotrema</taxon>
    </lineage>
</organism>
<sequence>MATKQEASVALTLTGCVTTSLGLANLHLSSSRQYYPDPNWILCLACSSTHGVSASQLTSKLSDAGGTTLGSKTSAEIIDFAMTLQKKIFPPLLAASAAIFVVGIIAFLLLQRDMQEGEQVVRGSSIKNLSPRRTERYRKVTIQSFFIASGLALASAVAVAQATDGIQYASENIGKLSLGLEQTNNLLTGNEASLPALVITAGKASQILHWFIVGFLAVFSVSIAKTSDTSFWNIPRNPYLKAEPVPLSGVTGGAAIRAGVPGPPMPIAPPPMVQIPPPPPLMMR</sequence>
<evidence type="ECO:0000313" key="3">
    <source>
        <dbReference type="Proteomes" id="UP000799770"/>
    </source>
</evidence>
<keyword evidence="1" id="KW-0472">Membrane</keyword>
<name>A0A6A5Z037_9PLEO</name>
<keyword evidence="3" id="KW-1185">Reference proteome</keyword>
<keyword evidence="1" id="KW-0812">Transmembrane</keyword>
<keyword evidence="1" id="KW-1133">Transmembrane helix</keyword>
<dbReference type="AlphaFoldDB" id="A0A6A5Z037"/>
<evidence type="ECO:0000313" key="2">
    <source>
        <dbReference type="EMBL" id="KAF2111748.1"/>
    </source>
</evidence>
<feature type="transmembrane region" description="Helical" evidence="1">
    <location>
        <begin position="140"/>
        <end position="160"/>
    </location>
</feature>
<gene>
    <name evidence="2" type="ORF">BDV96DRAFT_649727</name>
</gene>
<dbReference type="OrthoDB" id="3524679at2759"/>